<protein>
    <recommendedName>
        <fullName evidence="4 14">Phosphatidylglycerol lysyltransferase</fullName>
        <ecNumber evidence="3 14">2.3.2.3</ecNumber>
    </recommendedName>
    <alternativeName>
        <fullName evidence="12 14">Lysylphosphatidylglycerol synthase</fullName>
    </alternativeName>
</protein>
<evidence type="ECO:0000259" key="15">
    <source>
        <dbReference type="Pfam" id="PF09924"/>
    </source>
</evidence>
<evidence type="ECO:0000256" key="2">
    <source>
        <dbReference type="ARBA" id="ARBA00008627"/>
    </source>
</evidence>
<comment type="caution">
    <text evidence="16">The sequence shown here is derived from an EMBL/GenBank/DDBJ whole genome shotgun (WGS) entry which is preliminary data.</text>
</comment>
<dbReference type="RefSeq" id="WP_126814509.1">
    <property type="nucleotide sequence ID" value="NZ_NGKC01000015.1"/>
</dbReference>
<keyword evidence="8 14" id="KW-1133">Transmembrane helix</keyword>
<evidence type="ECO:0000313" key="17">
    <source>
        <dbReference type="Proteomes" id="UP000286773"/>
    </source>
</evidence>
<evidence type="ECO:0000313" key="16">
    <source>
        <dbReference type="EMBL" id="RSU09940.1"/>
    </source>
</evidence>
<sequence>MKKRLKYFLAIIIFIISIVKLRSELTAINFRDVFHAIQKQSVFSVVSLAAAGLSGILILSLYDLVLVRSQKMPALNLKTLKISWIANSLNALIGFGGVVGLTVRYNYYRQYISERDKSQLKKNISLLMMSMITGIGVLSILVISGVFAPAHLLVERPYLKVILGLLACLLPVFLVVTVLKPPLPQDRWLSVKYTLVSAADYALAGFVMFLALHFVGVTINFWQMESIFIVATIAGLISMVPGGLGAFDVIFLLGMTNEFGLTDSAVLLAVVFYRLVYNILPFILGVILSISEFQAILTDKLADQKLVLFSREFGSIVVSLTRKSMSYLARFGLMIIFLLVAFFHSQDAVLAMYFNVTSPEHRLNMVICSLYFVFSLLIVTNILGIYYGSAESYRNLWLKLLIIFFSQLAISVQDRSFVGLFLTIMLMGLLFFSKNLMRVSVTVRRWQELLLWAVVLILLFVQIDGLAAAVGGLVPGAERLIVPVMLGTTLVWCLYAVGSRLYLRRTLHFSEVCRQDGMSLDKADYLALVKEYGGDSLAHLGLLSGNQVLVDLTLQNAVIFQETPYFVMILGDPQGDEGEVFSFIQKINDKALEAGKYVIFYQVSPRHVNVYIELDCALFNLGEEGEIDLSEFKITGNKGKLFRQLLNKQERAELTFAIEEPTDALIDELKPVSDSWLGNRHEMTFSIGNFDETYLRAANVATVRDKHGKLQGFATLMPSYTKESMSVDLIRWQEPEAVPMMDLLYLQMLLWSQEQGYRTFNIGMAPLSSSYEKTNGLLNAMTSSIYQHSSSMYSFKGLRNYKQKFRPKWQPKYLIYPKRISVLTALYQSYRVIHPK</sequence>
<accession>A0A430AP45</accession>
<comment type="similarity">
    <text evidence="2 14">Belongs to the LPG synthase family.</text>
</comment>
<comment type="function">
    <text evidence="14">Catalyzes the transfer of a lysyl group from L-lysyl-tRNA(Lys) to membrane-bound phosphatidylglycerol (PG), which produces lysylphosphatidylglycerol (LPG), a major component of the bacterial membrane with a positive net charge. LPG synthesis contributes to bacterial virulence as it is involved in the resistance mechanism against cationic antimicrobial peptides (CAMP) produces by the host's immune system (defensins, cathelicidins) and by the competing microorganisms.</text>
</comment>
<dbReference type="InterPro" id="IPR016181">
    <property type="entry name" value="Acyl_CoA_acyltransferase"/>
</dbReference>
<dbReference type="Pfam" id="PF03706">
    <property type="entry name" value="LPG_synthase_TM"/>
    <property type="match status" value="1"/>
</dbReference>
<dbReference type="InterPro" id="IPR051211">
    <property type="entry name" value="PG_lysyltransferase"/>
</dbReference>
<feature type="transmembrane region" description="Helical" evidence="14">
    <location>
        <begin position="158"/>
        <end position="179"/>
    </location>
</feature>
<evidence type="ECO:0000256" key="8">
    <source>
        <dbReference type="ARBA" id="ARBA00022989"/>
    </source>
</evidence>
<dbReference type="PANTHER" id="PTHR34697:SF2">
    <property type="entry name" value="PHOSPHATIDYLGLYCEROL LYSYLTRANSFERASE"/>
    <property type="match status" value="1"/>
</dbReference>
<evidence type="ECO:0000256" key="5">
    <source>
        <dbReference type="ARBA" id="ARBA00022475"/>
    </source>
</evidence>
<evidence type="ECO:0000256" key="1">
    <source>
        <dbReference type="ARBA" id="ARBA00004651"/>
    </source>
</evidence>
<feature type="transmembrane region" description="Helical" evidence="14">
    <location>
        <begin position="265"/>
        <end position="290"/>
    </location>
</feature>
<dbReference type="InterPro" id="IPR024320">
    <property type="entry name" value="LPG_synthase_C"/>
</dbReference>
<evidence type="ECO:0000256" key="9">
    <source>
        <dbReference type="ARBA" id="ARBA00023098"/>
    </source>
</evidence>
<proteinExistence type="inferred from homology"/>
<feature type="domain" description="Phosphatidylglycerol lysyltransferase C-terminal" evidence="15">
    <location>
        <begin position="527"/>
        <end position="816"/>
    </location>
</feature>
<dbReference type="GO" id="GO:0016755">
    <property type="term" value="F:aminoacyltransferase activity"/>
    <property type="evidence" value="ECO:0007669"/>
    <property type="project" value="TreeGrafter"/>
</dbReference>
<dbReference type="Proteomes" id="UP000286773">
    <property type="component" value="Unassembled WGS sequence"/>
</dbReference>
<keyword evidence="6 14" id="KW-0808">Transferase</keyword>
<dbReference type="AlphaFoldDB" id="A0A430AP45"/>
<comment type="subcellular location">
    <subcellularLocation>
        <location evidence="1 14">Cell membrane</location>
        <topology evidence="1 14">Multi-pass membrane protein</topology>
    </subcellularLocation>
</comment>
<evidence type="ECO:0000256" key="3">
    <source>
        <dbReference type="ARBA" id="ARBA00012014"/>
    </source>
</evidence>
<organism evidence="16 17">
    <name type="scientific">Vagococcus acidifermentans</name>
    <dbReference type="NCBI Taxonomy" id="564710"/>
    <lineage>
        <taxon>Bacteria</taxon>
        <taxon>Bacillati</taxon>
        <taxon>Bacillota</taxon>
        <taxon>Bacilli</taxon>
        <taxon>Lactobacillales</taxon>
        <taxon>Enterococcaceae</taxon>
        <taxon>Vagococcus</taxon>
    </lineage>
</organism>
<keyword evidence="17" id="KW-1185">Reference proteome</keyword>
<feature type="transmembrane region" description="Helical" evidence="14">
    <location>
        <begin position="327"/>
        <end position="343"/>
    </location>
</feature>
<name>A0A430AP45_9ENTE</name>
<feature type="transmembrane region" description="Helical" evidence="14">
    <location>
        <begin position="82"/>
        <end position="103"/>
    </location>
</feature>
<comment type="catalytic activity">
    <reaction evidence="13 14">
        <text>L-lysyl-tRNA(Lys) + a 1,2-diacyl-sn-glycero-3-phospho-(1'-sn-glycerol) = a 1,2-diacyl-sn-glycero-3-phospho-1'-(3'-O-L-lysyl)-sn-glycerol + tRNA(Lys)</text>
        <dbReference type="Rhea" id="RHEA:10668"/>
        <dbReference type="Rhea" id="RHEA-COMP:9696"/>
        <dbReference type="Rhea" id="RHEA-COMP:9697"/>
        <dbReference type="ChEBI" id="CHEBI:64716"/>
        <dbReference type="ChEBI" id="CHEBI:75792"/>
        <dbReference type="ChEBI" id="CHEBI:78442"/>
        <dbReference type="ChEBI" id="CHEBI:78529"/>
        <dbReference type="EC" id="2.3.2.3"/>
    </reaction>
</comment>
<feature type="transmembrane region" description="Helical" evidence="14">
    <location>
        <begin position="449"/>
        <end position="474"/>
    </location>
</feature>
<dbReference type="GO" id="GO:0005886">
    <property type="term" value="C:plasma membrane"/>
    <property type="evidence" value="ECO:0007669"/>
    <property type="project" value="UniProtKB-SubCell"/>
</dbReference>
<feature type="transmembrane region" description="Helical" evidence="14">
    <location>
        <begin position="124"/>
        <end position="152"/>
    </location>
</feature>
<dbReference type="InterPro" id="IPR022791">
    <property type="entry name" value="L-PG_synthase/AglD"/>
</dbReference>
<dbReference type="Pfam" id="PF09924">
    <property type="entry name" value="LPG_synthase_C"/>
    <property type="match status" value="1"/>
</dbReference>
<feature type="transmembrane region" description="Helical" evidence="14">
    <location>
        <begin position="6"/>
        <end position="21"/>
    </location>
</feature>
<gene>
    <name evidence="14" type="primary">mprF</name>
    <name evidence="16" type="ORF">CBF27_11625</name>
</gene>
<evidence type="ECO:0000256" key="6">
    <source>
        <dbReference type="ARBA" id="ARBA00022679"/>
    </source>
</evidence>
<feature type="transmembrane region" description="Helical" evidence="14">
    <location>
        <begin position="200"/>
        <end position="222"/>
    </location>
</feature>
<keyword evidence="5" id="KW-1003">Cell membrane</keyword>
<evidence type="ECO:0000256" key="10">
    <source>
        <dbReference type="ARBA" id="ARBA00023136"/>
    </source>
</evidence>
<keyword evidence="11 14" id="KW-0046">Antibiotic resistance</keyword>
<dbReference type="PANTHER" id="PTHR34697">
    <property type="entry name" value="PHOSPHATIDYLGLYCEROL LYSYLTRANSFERASE"/>
    <property type="match status" value="1"/>
</dbReference>
<dbReference type="SUPFAM" id="SSF55729">
    <property type="entry name" value="Acyl-CoA N-acyltransferases (Nat)"/>
    <property type="match status" value="1"/>
</dbReference>
<evidence type="ECO:0000256" key="12">
    <source>
        <dbReference type="ARBA" id="ARBA00031899"/>
    </source>
</evidence>
<reference evidence="16 17" key="1">
    <citation type="submission" date="2017-05" db="EMBL/GenBank/DDBJ databases">
        <title>Vagococcus spp. assemblies.</title>
        <authorList>
            <person name="Gulvik C.A."/>
        </authorList>
    </citation>
    <scope>NUCLEOTIDE SEQUENCE [LARGE SCALE GENOMIC DNA]</scope>
    <source>
        <strain evidence="16 17">LMG 24798</strain>
    </source>
</reference>
<dbReference type="EC" id="2.3.2.3" evidence="3 14"/>
<keyword evidence="9 14" id="KW-0443">Lipid metabolism</keyword>
<feature type="transmembrane region" description="Helical" evidence="14">
    <location>
        <begin position="480"/>
        <end position="498"/>
    </location>
</feature>
<dbReference type="EMBL" id="NGKC01000015">
    <property type="protein sequence ID" value="RSU09940.1"/>
    <property type="molecule type" value="Genomic_DNA"/>
</dbReference>
<keyword evidence="10 14" id="KW-0472">Membrane</keyword>
<feature type="transmembrane region" description="Helical" evidence="14">
    <location>
        <begin position="418"/>
        <end position="437"/>
    </location>
</feature>
<keyword evidence="7 14" id="KW-0812">Transmembrane</keyword>
<dbReference type="OrthoDB" id="145485at2"/>
<feature type="transmembrane region" description="Helical" evidence="14">
    <location>
        <begin position="363"/>
        <end position="384"/>
    </location>
</feature>
<evidence type="ECO:0000256" key="13">
    <source>
        <dbReference type="ARBA" id="ARBA00047540"/>
    </source>
</evidence>
<feature type="transmembrane region" description="Helical" evidence="14">
    <location>
        <begin position="228"/>
        <end position="253"/>
    </location>
</feature>
<evidence type="ECO:0000256" key="7">
    <source>
        <dbReference type="ARBA" id="ARBA00022692"/>
    </source>
</evidence>
<evidence type="ECO:0000256" key="11">
    <source>
        <dbReference type="ARBA" id="ARBA00023251"/>
    </source>
</evidence>
<evidence type="ECO:0000256" key="4">
    <source>
        <dbReference type="ARBA" id="ARBA00021546"/>
    </source>
</evidence>
<dbReference type="GO" id="GO:0055091">
    <property type="term" value="P:phospholipid homeostasis"/>
    <property type="evidence" value="ECO:0007669"/>
    <property type="project" value="TreeGrafter"/>
</dbReference>
<feature type="transmembrane region" description="Helical" evidence="14">
    <location>
        <begin position="42"/>
        <end position="62"/>
    </location>
</feature>
<evidence type="ECO:0000256" key="14">
    <source>
        <dbReference type="RuleBase" id="RU363042"/>
    </source>
</evidence>
<feature type="transmembrane region" description="Helical" evidence="14">
    <location>
        <begin position="396"/>
        <end position="412"/>
    </location>
</feature>